<dbReference type="GO" id="GO:0003676">
    <property type="term" value="F:nucleic acid binding"/>
    <property type="evidence" value="ECO:0007669"/>
    <property type="project" value="InterPro"/>
</dbReference>
<dbReference type="GO" id="GO:0042575">
    <property type="term" value="C:DNA polymerase complex"/>
    <property type="evidence" value="ECO:0007669"/>
    <property type="project" value="UniProtKB-ARBA"/>
</dbReference>
<dbReference type="InterPro" id="IPR043502">
    <property type="entry name" value="DNA/RNA_pol_sf"/>
</dbReference>
<dbReference type="CDD" id="cd00303">
    <property type="entry name" value="retropepsin_like"/>
    <property type="match status" value="1"/>
</dbReference>
<dbReference type="Gene3D" id="1.10.340.70">
    <property type="match status" value="1"/>
</dbReference>
<dbReference type="Gene3D" id="3.30.420.10">
    <property type="entry name" value="Ribonuclease H-like superfamily/Ribonuclease H"/>
    <property type="match status" value="1"/>
</dbReference>
<dbReference type="InterPro" id="IPR008042">
    <property type="entry name" value="Retrotrans_Pao"/>
</dbReference>
<dbReference type="InterPro" id="IPR041588">
    <property type="entry name" value="Integrase_H2C2"/>
</dbReference>
<dbReference type="InterPro" id="IPR036397">
    <property type="entry name" value="RNaseH_sf"/>
</dbReference>
<dbReference type="InterPro" id="IPR021109">
    <property type="entry name" value="Peptidase_aspartic_dom_sf"/>
</dbReference>
<dbReference type="SUPFAM" id="SSF53098">
    <property type="entry name" value="Ribonuclease H-like"/>
    <property type="match status" value="1"/>
</dbReference>
<dbReference type="EMBL" id="GAKP01007887">
    <property type="protein sequence ID" value="JAC51065.1"/>
    <property type="molecule type" value="Transcribed_RNA"/>
</dbReference>
<dbReference type="AlphaFoldDB" id="A0A034WA88"/>
<proteinExistence type="predicted"/>
<dbReference type="PANTHER" id="PTHR47331:SF1">
    <property type="entry name" value="GAG-LIKE PROTEIN"/>
    <property type="match status" value="1"/>
</dbReference>
<organism evidence="2">
    <name type="scientific">Bactrocera dorsalis</name>
    <name type="common">Oriental fruit fly</name>
    <name type="synonym">Dacus dorsalis</name>
    <dbReference type="NCBI Taxonomy" id="27457"/>
    <lineage>
        <taxon>Eukaryota</taxon>
        <taxon>Metazoa</taxon>
        <taxon>Ecdysozoa</taxon>
        <taxon>Arthropoda</taxon>
        <taxon>Hexapoda</taxon>
        <taxon>Insecta</taxon>
        <taxon>Pterygota</taxon>
        <taxon>Neoptera</taxon>
        <taxon>Endopterygota</taxon>
        <taxon>Diptera</taxon>
        <taxon>Brachycera</taxon>
        <taxon>Muscomorpha</taxon>
        <taxon>Tephritoidea</taxon>
        <taxon>Tephritidae</taxon>
        <taxon>Bactrocera</taxon>
        <taxon>Bactrocera</taxon>
    </lineage>
</organism>
<evidence type="ECO:0000313" key="2">
    <source>
        <dbReference type="EMBL" id="JAC51065.1"/>
    </source>
</evidence>
<dbReference type="OrthoDB" id="8047506at2759"/>
<dbReference type="CDD" id="cd01644">
    <property type="entry name" value="RT_pepA17"/>
    <property type="match status" value="1"/>
</dbReference>
<name>A0A034WA88_BACDO</name>
<dbReference type="SUPFAM" id="SSF56672">
    <property type="entry name" value="DNA/RNA polymerases"/>
    <property type="match status" value="1"/>
</dbReference>
<dbReference type="PANTHER" id="PTHR47331">
    <property type="entry name" value="PHD-TYPE DOMAIN-CONTAINING PROTEIN"/>
    <property type="match status" value="1"/>
</dbReference>
<evidence type="ECO:0000259" key="1">
    <source>
        <dbReference type="Pfam" id="PF17921"/>
    </source>
</evidence>
<sequence length="1261" mass="142336">SKLAHETRKQWELSLVMDDLPSFSVLREFLENRARSLEMVPLLNTTAKTTTTTKNVFHTAFTEPEVNVATSTATKGPHCSYCNRDHKIYVCSQFSQLDSKGKLTAIKKLGACINCLSKGHILANCHSTSSCRICQRRHHTLLHENFTNQSARLNALSNKQRLNVTAHYADANRVILLATAEIMVQDYTGRWQPARALLDNGSHASFVTEACVQRLRLPRTLSSVHVTGIGSLQGGRAKGEVTLSISTRTLDTKFQVSTLILPKITNDLPTSALPTTSWPHLTDLPLADRYYSQPGPIDILIGMDEMDKFLLHGLRKGERGTPMAQNTVFGWVLSGNAANLQSPPVNISTLHSDLHLTQLIHKFWELEELPARKFLSPEESMCEKLYDDTTERASDGRYIVRLPLKKNVLIGESREAAIRALLRMERRFTANEQLRKEYTMFMDELTSMGHMEPAETTTDKLYYMPHHAVVKTTSQTTKLRVVFNASMKSTSGNSLNDALMLGPQLQQDLFSILVRFRTHRFGIIADIEKMYRQVYVAKEDTDYQRIVWRSNPADPVRDYRLLRVTYGVASASHLAVKSLHRAALNASNASKDVIEVIMSDFYMDDLLSGADTFDELALLQKNVSHALSESGFELRKWGTNSQMLRDMIPHASKQISHLLADGDQIRTLGTIWHTNNDWLSIAVSFSDLPPKLTKRTFLSDSSKVFDPLGLIAPCTIRSKIWLQKLWRSNVDWDEPVPSEIARDWLAHRRELQQLSALKLSRWLGTSKTSDSQYHIFTDASEVAYAAALYCRTQFPDGTIKVVLVAAKTRVAPLKTISLPRLELCAAHLGAKLVKQVQSNLNHTFSKLYAWTDSMITLAWLQGRWSVFVANRVAAVQDILPATHWRHVASEHNPADCASRGILPSQLLKHQLWWHGPQWLHENNSNWPISAESHTTDLELKSSKAVTLLTQTTDVWDFLTKYHSFSKLKRITAYLLRFIDNARASAGIRKTGGLSCVEIQNAEIALVKYTQFIVFKKEISNCRENKPIHTRSSLARLQPFLDANGILRVGGRIKNATLSDYVKHPLIVPKKSPLANLIAVEVHLLTLHGGPQIMQAAIQRRFWVPGIRNLVRSIYRKCIRCRRLSCQPLHQLMADLPPSRVTSTRCFLHSAVDYAGPYAVKFTHGRGAKSTKAYICSFICMSTGAMHLELAGDLSSIAFIAAFKRFTNRRGYCQHIYSDNGTNFVGAEKELRLAYERCIRDERVSSYFANAQIFWHFNPPSA</sequence>
<dbReference type="GO" id="GO:0071897">
    <property type="term" value="P:DNA biosynthetic process"/>
    <property type="evidence" value="ECO:0007669"/>
    <property type="project" value="UniProtKB-ARBA"/>
</dbReference>
<protein>
    <recommendedName>
        <fullName evidence="1">Integrase zinc-binding domain-containing protein</fullName>
    </recommendedName>
</protein>
<dbReference type="Gene3D" id="2.40.70.10">
    <property type="entry name" value="Acid Proteases"/>
    <property type="match status" value="1"/>
</dbReference>
<dbReference type="Pfam" id="PF17921">
    <property type="entry name" value="Integrase_H2C2"/>
    <property type="match status" value="1"/>
</dbReference>
<accession>A0A034WA88</accession>
<dbReference type="Pfam" id="PF05380">
    <property type="entry name" value="Peptidase_A17"/>
    <property type="match status" value="1"/>
</dbReference>
<feature type="domain" description="Integrase zinc-binding" evidence="1">
    <location>
        <begin position="1073"/>
        <end position="1122"/>
    </location>
</feature>
<reference evidence="2" key="1">
    <citation type="journal article" date="2014" name="BMC Genomics">
        <title>Characterizing the developmental transcriptome of the oriental fruit fly, Bactrocera dorsalis (Diptera: Tephritidae) through comparative genomic analysis with Drosophila melanogaster utilizing modENCODE datasets.</title>
        <authorList>
            <person name="Geib S.M."/>
            <person name="Calla B."/>
            <person name="Hall B."/>
            <person name="Hou S."/>
            <person name="Manoukis N.C."/>
        </authorList>
    </citation>
    <scope>NUCLEOTIDE SEQUENCE</scope>
    <source>
        <strain evidence="2">Punador</strain>
    </source>
</reference>
<dbReference type="InterPro" id="IPR012337">
    <property type="entry name" value="RNaseH-like_sf"/>
</dbReference>
<feature type="non-terminal residue" evidence="2">
    <location>
        <position position="1"/>
    </location>
</feature>
<feature type="non-terminal residue" evidence="2">
    <location>
        <position position="1261"/>
    </location>
</feature>